<feature type="domain" description="PAS" evidence="5">
    <location>
        <begin position="58"/>
        <end position="93"/>
    </location>
</feature>
<dbReference type="InterPro" id="IPR036388">
    <property type="entry name" value="WH-like_DNA-bd_sf"/>
</dbReference>
<dbReference type="OrthoDB" id="965844at2"/>
<accession>A0A501QF51</accession>
<dbReference type="GO" id="GO:0003677">
    <property type="term" value="F:DNA binding"/>
    <property type="evidence" value="ECO:0007669"/>
    <property type="project" value="UniProtKB-KW"/>
</dbReference>
<evidence type="ECO:0000313" key="7">
    <source>
        <dbReference type="Proteomes" id="UP000319175"/>
    </source>
</evidence>
<dbReference type="Gene3D" id="3.30.450.20">
    <property type="entry name" value="PAS domain"/>
    <property type="match status" value="1"/>
</dbReference>
<dbReference type="AlphaFoldDB" id="A0A501QF51"/>
<keyword evidence="2" id="KW-0238">DNA-binding</keyword>
<dbReference type="Pfam" id="PF00196">
    <property type="entry name" value="GerE"/>
    <property type="match status" value="1"/>
</dbReference>
<dbReference type="RefSeq" id="WP_139999457.1">
    <property type="nucleotide sequence ID" value="NZ_VFJE01000051.1"/>
</dbReference>
<comment type="caution">
    <text evidence="6">The sequence shown here is derived from an EMBL/GenBank/DDBJ whole genome shotgun (WGS) entry which is preliminary data.</text>
</comment>
<evidence type="ECO:0000259" key="5">
    <source>
        <dbReference type="PROSITE" id="PS50112"/>
    </source>
</evidence>
<dbReference type="InterPro" id="IPR000014">
    <property type="entry name" value="PAS"/>
</dbReference>
<dbReference type="PANTHER" id="PTHR44688">
    <property type="entry name" value="DNA-BINDING TRANSCRIPTIONAL ACTIVATOR DEVR_DOSR"/>
    <property type="match status" value="1"/>
</dbReference>
<dbReference type="GO" id="GO:0006355">
    <property type="term" value="P:regulation of DNA-templated transcription"/>
    <property type="evidence" value="ECO:0007669"/>
    <property type="project" value="InterPro"/>
</dbReference>
<dbReference type="InterPro" id="IPR016032">
    <property type="entry name" value="Sig_transdc_resp-reg_C-effctor"/>
</dbReference>
<evidence type="ECO:0000256" key="3">
    <source>
        <dbReference type="ARBA" id="ARBA00023163"/>
    </source>
</evidence>
<reference evidence="6 7" key="2">
    <citation type="submission" date="2019-06" db="EMBL/GenBank/DDBJ databases">
        <authorList>
            <person name="Seo Y."/>
        </authorList>
    </citation>
    <scope>NUCLEOTIDE SEQUENCE [LARGE SCALE GENOMIC DNA]</scope>
    <source>
        <strain evidence="6 7">MaA-Y11</strain>
    </source>
</reference>
<dbReference type="SMART" id="SM00091">
    <property type="entry name" value="PAS"/>
    <property type="match status" value="1"/>
</dbReference>
<protein>
    <submittedName>
        <fullName evidence="6">Helix-turn-helix transcriptional regulator</fullName>
    </submittedName>
</protein>
<sequence length="258" mass="30256">MEKKSQFYLQAQKYWKTVVKKKYSSDCADLQLQIDAHKRLLNIFQAGDYYFLLFDIFNGEITEISPEMESVLGYSPEEMNMSLFMDSIHPQDKPYFLSFEHQATIFFNNAAIDKIGLYKVQYDLRLEKKEGDYARILIQYVLVNYEDRNIYHSFHIHTDITHIKREGIPRCSIIGLDGEPSYYDIQDTASILPSYEIFTKREKTILKRIVEGKTSQQIADELFVSIHTINTHRKNILDKSNTDTPVQLVKKAIEEGWV</sequence>
<dbReference type="PRINTS" id="PR00038">
    <property type="entry name" value="HTHLUXR"/>
</dbReference>
<name>A0A501QF51_9FLAO</name>
<dbReference type="Proteomes" id="UP000319175">
    <property type="component" value="Unassembled WGS sequence"/>
</dbReference>
<dbReference type="PROSITE" id="PS00622">
    <property type="entry name" value="HTH_LUXR_1"/>
    <property type="match status" value="1"/>
</dbReference>
<keyword evidence="3" id="KW-0804">Transcription</keyword>
<evidence type="ECO:0000313" key="6">
    <source>
        <dbReference type="EMBL" id="TPD71243.1"/>
    </source>
</evidence>
<dbReference type="CDD" id="cd00130">
    <property type="entry name" value="PAS"/>
    <property type="match status" value="1"/>
</dbReference>
<dbReference type="PANTHER" id="PTHR44688:SF16">
    <property type="entry name" value="DNA-BINDING TRANSCRIPTIONAL ACTIVATOR DEVR_DOSR"/>
    <property type="match status" value="1"/>
</dbReference>
<organism evidence="6 7">
    <name type="scientific">Flavobacterium microcysteis</name>
    <dbReference type="NCBI Taxonomy" id="2596891"/>
    <lineage>
        <taxon>Bacteria</taxon>
        <taxon>Pseudomonadati</taxon>
        <taxon>Bacteroidota</taxon>
        <taxon>Flavobacteriia</taxon>
        <taxon>Flavobacteriales</taxon>
        <taxon>Flavobacteriaceae</taxon>
        <taxon>Flavobacterium</taxon>
    </lineage>
</organism>
<evidence type="ECO:0000256" key="2">
    <source>
        <dbReference type="ARBA" id="ARBA00023125"/>
    </source>
</evidence>
<dbReference type="PROSITE" id="PS50112">
    <property type="entry name" value="PAS"/>
    <property type="match status" value="1"/>
</dbReference>
<dbReference type="InterPro" id="IPR013655">
    <property type="entry name" value="PAS_fold_3"/>
</dbReference>
<evidence type="ECO:0000256" key="1">
    <source>
        <dbReference type="ARBA" id="ARBA00023015"/>
    </source>
</evidence>
<dbReference type="PROSITE" id="PS50043">
    <property type="entry name" value="HTH_LUXR_2"/>
    <property type="match status" value="1"/>
</dbReference>
<dbReference type="SUPFAM" id="SSF55785">
    <property type="entry name" value="PYP-like sensor domain (PAS domain)"/>
    <property type="match status" value="1"/>
</dbReference>
<reference evidence="6 7" key="1">
    <citation type="submission" date="2019-06" db="EMBL/GenBank/DDBJ databases">
        <title>Flavobacterium sp. MaA-Y11 from geoumgang.</title>
        <authorList>
            <person name="Jeong S."/>
        </authorList>
    </citation>
    <scope>NUCLEOTIDE SEQUENCE [LARGE SCALE GENOMIC DNA]</scope>
    <source>
        <strain evidence="6 7">MaA-Y11</strain>
    </source>
</reference>
<dbReference type="Pfam" id="PF08447">
    <property type="entry name" value="PAS_3"/>
    <property type="match status" value="1"/>
</dbReference>
<proteinExistence type="predicted"/>
<gene>
    <name evidence="6" type="ORF">FJA49_04915</name>
</gene>
<dbReference type="CDD" id="cd06170">
    <property type="entry name" value="LuxR_C_like"/>
    <property type="match status" value="1"/>
</dbReference>
<evidence type="ECO:0000259" key="4">
    <source>
        <dbReference type="PROSITE" id="PS50043"/>
    </source>
</evidence>
<dbReference type="EMBL" id="VFJE01000051">
    <property type="protein sequence ID" value="TPD71243.1"/>
    <property type="molecule type" value="Genomic_DNA"/>
</dbReference>
<dbReference type="SUPFAM" id="SSF46894">
    <property type="entry name" value="C-terminal effector domain of the bipartite response regulators"/>
    <property type="match status" value="1"/>
</dbReference>
<dbReference type="InterPro" id="IPR035965">
    <property type="entry name" value="PAS-like_dom_sf"/>
</dbReference>
<dbReference type="InterPro" id="IPR000792">
    <property type="entry name" value="Tscrpt_reg_LuxR_C"/>
</dbReference>
<dbReference type="Gene3D" id="1.10.10.10">
    <property type="entry name" value="Winged helix-like DNA-binding domain superfamily/Winged helix DNA-binding domain"/>
    <property type="match status" value="1"/>
</dbReference>
<dbReference type="SMART" id="SM00421">
    <property type="entry name" value="HTH_LUXR"/>
    <property type="match status" value="1"/>
</dbReference>
<feature type="domain" description="HTH luxR-type" evidence="4">
    <location>
        <begin position="191"/>
        <end position="256"/>
    </location>
</feature>
<keyword evidence="7" id="KW-1185">Reference proteome</keyword>
<keyword evidence="1" id="KW-0805">Transcription regulation</keyword>